<proteinExistence type="predicted"/>
<keyword evidence="2" id="KW-0812">Transmembrane</keyword>
<evidence type="ECO:0000313" key="3">
    <source>
        <dbReference type="EMBL" id="SBS82003.1"/>
    </source>
</evidence>
<accession>A0A1A8VRR5</accession>
<feature type="transmembrane region" description="Helical" evidence="2">
    <location>
        <begin position="236"/>
        <end position="256"/>
    </location>
</feature>
<dbReference type="EMBL" id="FLQV01002814">
    <property type="protein sequence ID" value="SBT01862.1"/>
    <property type="molecule type" value="Genomic_DNA"/>
</dbReference>
<keyword evidence="2" id="KW-1133">Transmembrane helix</keyword>
<reference evidence="3" key="1">
    <citation type="submission" date="2016-05" db="EMBL/GenBank/DDBJ databases">
        <authorList>
            <person name="Lavstsen T."/>
            <person name="Jespersen J.S."/>
        </authorList>
    </citation>
    <scope>NUCLEOTIDE SEQUENCE [LARGE SCALE GENOMIC DNA]</scope>
</reference>
<dbReference type="EMBL" id="FLQU01000196">
    <property type="protein sequence ID" value="SBS82003.1"/>
    <property type="molecule type" value="Genomic_DNA"/>
</dbReference>
<feature type="region of interest" description="Disordered" evidence="1">
    <location>
        <begin position="206"/>
        <end position="231"/>
    </location>
</feature>
<dbReference type="InterPro" id="IPR008780">
    <property type="entry name" value="Plasmodium_Vir"/>
</dbReference>
<evidence type="ECO:0000313" key="5">
    <source>
        <dbReference type="Proteomes" id="UP000078546"/>
    </source>
</evidence>
<dbReference type="Proteomes" id="UP000078560">
    <property type="component" value="Unassembled WGS sequence"/>
</dbReference>
<evidence type="ECO:0000313" key="4">
    <source>
        <dbReference type="EMBL" id="SBT01862.1"/>
    </source>
</evidence>
<gene>
    <name evidence="4" type="ORF">POVCU1_070260</name>
    <name evidence="3" type="ORF">POVCU2_0013290</name>
</gene>
<name>A0A1A8VRR5_PLAOA</name>
<protein>
    <submittedName>
        <fullName evidence="3">PIR Superfamily Protein</fullName>
    </submittedName>
</protein>
<sequence length="313" mass="36624">MKGEQKHDKVLRHICNTIQMILPSVKGTIGTKNLSDLSRCYEYFIYWLQDDIKNENIPTENIENLYSAIDYYMVAHDLNYRFSDAKKFNINKQVFHKIKKLHFYSEILYWIEKENKSFVKYDEDYYKSYLNDCSKYYDEIISEQDCKITAQYKSELESFEKQFDKTKQFLLDNITGISIEALKTHKKNICPPDVAHDNERAKDINVPDASLQSYSSSGSSNTETTGEDFPNMHKNVSAGVIPGTIIGMSLLFFFAYKFSPFGIWVKSKVRGTTKRMNNEEVENDLILLDSSDDADNYRENRRYTVHYHSSQDT</sequence>
<evidence type="ECO:0000313" key="6">
    <source>
        <dbReference type="Proteomes" id="UP000078560"/>
    </source>
</evidence>
<evidence type="ECO:0000256" key="1">
    <source>
        <dbReference type="SAM" id="MobiDB-lite"/>
    </source>
</evidence>
<dbReference type="Proteomes" id="UP000078546">
    <property type="component" value="Unassembled WGS sequence"/>
</dbReference>
<keyword evidence="2" id="KW-0472">Membrane</keyword>
<dbReference type="Pfam" id="PF05795">
    <property type="entry name" value="Plasmodium_Vir"/>
    <property type="match status" value="1"/>
</dbReference>
<organism evidence="3 6">
    <name type="scientific">Plasmodium ovale curtisi</name>
    <dbReference type="NCBI Taxonomy" id="864141"/>
    <lineage>
        <taxon>Eukaryota</taxon>
        <taxon>Sar</taxon>
        <taxon>Alveolata</taxon>
        <taxon>Apicomplexa</taxon>
        <taxon>Aconoidasida</taxon>
        <taxon>Haemosporida</taxon>
        <taxon>Plasmodiidae</taxon>
        <taxon>Plasmodium</taxon>
        <taxon>Plasmodium (Plasmodium)</taxon>
    </lineage>
</organism>
<evidence type="ECO:0000256" key="2">
    <source>
        <dbReference type="SAM" id="Phobius"/>
    </source>
</evidence>
<dbReference type="AlphaFoldDB" id="A0A1A8VRR5"/>
<reference evidence="5 6" key="2">
    <citation type="submission" date="2016-05" db="EMBL/GenBank/DDBJ databases">
        <authorList>
            <person name="Naeem Raeece"/>
        </authorList>
    </citation>
    <scope>NUCLEOTIDE SEQUENCE [LARGE SCALE GENOMIC DNA]</scope>
</reference>
<dbReference type="VEuPathDB" id="PlasmoDB:PocGH01_00220500"/>
<feature type="compositionally biased region" description="Low complexity" evidence="1">
    <location>
        <begin position="210"/>
        <end position="220"/>
    </location>
</feature>